<gene>
    <name evidence="5" type="ORF">DERYTH_LOCUS24596</name>
</gene>
<evidence type="ECO:0000256" key="1">
    <source>
        <dbReference type="ARBA" id="ARBA00010617"/>
    </source>
</evidence>
<evidence type="ECO:0000313" key="6">
    <source>
        <dbReference type="Proteomes" id="UP000789405"/>
    </source>
</evidence>
<evidence type="ECO:0000313" key="5">
    <source>
        <dbReference type="EMBL" id="CAG8807061.1"/>
    </source>
</evidence>
<dbReference type="GO" id="GO:0004497">
    <property type="term" value="F:monooxygenase activity"/>
    <property type="evidence" value="ECO:0007669"/>
    <property type="project" value="InterPro"/>
</dbReference>
<dbReference type="InterPro" id="IPR001128">
    <property type="entry name" value="Cyt_P450"/>
</dbReference>
<keyword evidence="4" id="KW-0408">Iron</keyword>
<dbReference type="GO" id="GO:0016705">
    <property type="term" value="F:oxidoreductase activity, acting on paired donors, with incorporation or reduction of molecular oxygen"/>
    <property type="evidence" value="ECO:0007669"/>
    <property type="project" value="InterPro"/>
</dbReference>
<organism evidence="5 6">
    <name type="scientific">Dentiscutata erythropus</name>
    <dbReference type="NCBI Taxonomy" id="1348616"/>
    <lineage>
        <taxon>Eukaryota</taxon>
        <taxon>Fungi</taxon>
        <taxon>Fungi incertae sedis</taxon>
        <taxon>Mucoromycota</taxon>
        <taxon>Glomeromycotina</taxon>
        <taxon>Glomeromycetes</taxon>
        <taxon>Diversisporales</taxon>
        <taxon>Gigasporaceae</taxon>
        <taxon>Dentiscutata</taxon>
    </lineage>
</organism>
<dbReference type="Proteomes" id="UP000789405">
    <property type="component" value="Unassembled WGS sequence"/>
</dbReference>
<keyword evidence="6" id="KW-1185">Reference proteome</keyword>
<name>A0A9N9K1H8_9GLOM</name>
<feature type="non-terminal residue" evidence="5">
    <location>
        <position position="103"/>
    </location>
</feature>
<dbReference type="InterPro" id="IPR036396">
    <property type="entry name" value="Cyt_P450_sf"/>
</dbReference>
<dbReference type="EMBL" id="CAJVPY010042059">
    <property type="protein sequence ID" value="CAG8807061.1"/>
    <property type="molecule type" value="Genomic_DNA"/>
</dbReference>
<dbReference type="PANTHER" id="PTHR24296">
    <property type="entry name" value="CYTOCHROME P450"/>
    <property type="match status" value="1"/>
</dbReference>
<dbReference type="SUPFAM" id="SSF48264">
    <property type="entry name" value="Cytochrome P450"/>
    <property type="match status" value="1"/>
</dbReference>
<proteinExistence type="inferred from homology"/>
<dbReference type="Gene3D" id="1.10.630.10">
    <property type="entry name" value="Cytochrome P450"/>
    <property type="match status" value="1"/>
</dbReference>
<comment type="caution">
    <text evidence="5">The sequence shown here is derived from an EMBL/GenBank/DDBJ whole genome shotgun (WGS) entry which is preliminary data.</text>
</comment>
<accession>A0A9N9K1H8</accession>
<feature type="non-terminal residue" evidence="5">
    <location>
        <position position="1"/>
    </location>
</feature>
<evidence type="ECO:0000256" key="4">
    <source>
        <dbReference type="ARBA" id="ARBA00023004"/>
    </source>
</evidence>
<reference evidence="5" key="1">
    <citation type="submission" date="2021-06" db="EMBL/GenBank/DDBJ databases">
        <authorList>
            <person name="Kallberg Y."/>
            <person name="Tangrot J."/>
            <person name="Rosling A."/>
        </authorList>
    </citation>
    <scope>NUCLEOTIDE SEQUENCE</scope>
    <source>
        <strain evidence="5">MA453B</strain>
    </source>
</reference>
<dbReference type="GO" id="GO:0020037">
    <property type="term" value="F:heme binding"/>
    <property type="evidence" value="ECO:0007669"/>
    <property type="project" value="InterPro"/>
</dbReference>
<keyword evidence="2" id="KW-0479">Metal-binding</keyword>
<evidence type="ECO:0000256" key="3">
    <source>
        <dbReference type="ARBA" id="ARBA00023002"/>
    </source>
</evidence>
<keyword evidence="3" id="KW-0560">Oxidoreductase</keyword>
<sequence length="103" mass="11571">YPDCAIGTISRKDLVGPKGIPLIGNLISLLRRNTYVQYEQELANKYGSLFTITVLQHGRTIVSNDTQTIEHVLKTDFDEYGKSDDYYEIGYDIFGDGIFSVDG</sequence>
<protein>
    <submittedName>
        <fullName evidence="5">22862_t:CDS:1</fullName>
    </submittedName>
</protein>
<dbReference type="GO" id="GO:0005506">
    <property type="term" value="F:iron ion binding"/>
    <property type="evidence" value="ECO:0007669"/>
    <property type="project" value="InterPro"/>
</dbReference>
<dbReference type="OrthoDB" id="1470350at2759"/>
<evidence type="ECO:0000256" key="2">
    <source>
        <dbReference type="ARBA" id="ARBA00022723"/>
    </source>
</evidence>
<dbReference type="AlphaFoldDB" id="A0A9N9K1H8"/>
<comment type="similarity">
    <text evidence="1">Belongs to the cytochrome P450 family.</text>
</comment>
<dbReference type="Pfam" id="PF00067">
    <property type="entry name" value="p450"/>
    <property type="match status" value="1"/>
</dbReference>